<evidence type="ECO:0000313" key="3">
    <source>
        <dbReference type="EMBL" id="SHM63725.1"/>
    </source>
</evidence>
<dbReference type="SUPFAM" id="SSF101215">
    <property type="entry name" value="KaiA/RbsU domain"/>
    <property type="match status" value="1"/>
</dbReference>
<name>A0A1M7KEJ6_9BACL</name>
<dbReference type="Proteomes" id="UP000184206">
    <property type="component" value="Unassembled WGS sequence"/>
</dbReference>
<dbReference type="Pfam" id="PF08673">
    <property type="entry name" value="RsbU_N"/>
    <property type="match status" value="1"/>
</dbReference>
<dbReference type="SMART" id="SM00331">
    <property type="entry name" value="PP2C_SIG"/>
    <property type="match status" value="1"/>
</dbReference>
<keyword evidence="4" id="KW-1185">Reference proteome</keyword>
<evidence type="ECO:0000259" key="2">
    <source>
        <dbReference type="SMART" id="SM00331"/>
    </source>
</evidence>
<dbReference type="RefSeq" id="WP_072710918.1">
    <property type="nucleotide sequence ID" value="NZ_FRCF01000017.1"/>
</dbReference>
<dbReference type="EMBL" id="FRCF01000017">
    <property type="protein sequence ID" value="SHM63725.1"/>
    <property type="molecule type" value="Genomic_DNA"/>
</dbReference>
<protein>
    <submittedName>
        <fullName evidence="3">Sigma-B regulation protein RsbU (Phosphoserine phosphatase)</fullName>
    </submittedName>
</protein>
<dbReference type="PANTHER" id="PTHR43156:SF15">
    <property type="entry name" value="PHOSPHOSERINE PHOSPHATASE RSBU"/>
    <property type="match status" value="1"/>
</dbReference>
<dbReference type="SUPFAM" id="SSF81606">
    <property type="entry name" value="PP2C-like"/>
    <property type="match status" value="1"/>
</dbReference>
<keyword evidence="1" id="KW-0378">Hydrolase</keyword>
<organism evidence="3 4">
    <name type="scientific">Lacicoccus alkaliphilus DSM 16010</name>
    <dbReference type="NCBI Taxonomy" id="1123231"/>
    <lineage>
        <taxon>Bacteria</taxon>
        <taxon>Bacillati</taxon>
        <taxon>Bacillota</taxon>
        <taxon>Bacilli</taxon>
        <taxon>Bacillales</taxon>
        <taxon>Salinicoccaceae</taxon>
        <taxon>Lacicoccus</taxon>
    </lineage>
</organism>
<dbReference type="InterPro" id="IPR017944">
    <property type="entry name" value="KaiA/RbsU_helical_domain_sf"/>
</dbReference>
<proteinExistence type="predicted"/>
<dbReference type="InterPro" id="IPR014787">
    <property type="entry name" value="PSer_Pase_RsbU_N"/>
</dbReference>
<dbReference type="Gene3D" id="3.60.40.10">
    <property type="entry name" value="PPM-type phosphatase domain"/>
    <property type="match status" value="1"/>
</dbReference>
<accession>A0A1M7KEJ6</accession>
<dbReference type="InterPro" id="IPR052016">
    <property type="entry name" value="Bact_Sigma-Reg"/>
</dbReference>
<dbReference type="InterPro" id="IPR036457">
    <property type="entry name" value="PPM-type-like_dom_sf"/>
</dbReference>
<dbReference type="Pfam" id="PF07228">
    <property type="entry name" value="SpoIIE"/>
    <property type="match status" value="1"/>
</dbReference>
<feature type="domain" description="PPM-type phosphatase" evidence="2">
    <location>
        <begin position="133"/>
        <end position="348"/>
    </location>
</feature>
<dbReference type="PANTHER" id="PTHR43156">
    <property type="entry name" value="STAGE II SPORULATION PROTEIN E-RELATED"/>
    <property type="match status" value="1"/>
</dbReference>
<dbReference type="AlphaFoldDB" id="A0A1M7KEJ6"/>
<sequence>MDEVELKYEEVQRLTYVDDLANEYKGIMAMYLFEDKQYEAIEMCHTFSDKVIQIDTSPEEIVTLHMDLIDEMTLTDGELIRSSLNILQEVLIAFGFTYRDYRAMLAKLETHDKELDVASSLQETMLKAPIPVLNSLEIGAISVPAGKVSGDYFNIINHENHLLSFGVADVIGKGIPAAIAMSMVKFAMDFQGATINPSEGLQKLNRVVERNVNQNMFITMFYGLYDIQEGTLEYSSAGHEPGLIYRSATNEFEEIDAKGIVLGVTDSAEYEQRRVTLDKEDMLIVCTDGVTELRKHDDTFIDLNDIKDMIYDTKDHHPQDIVQHVYESLTRMQHANKKDDLTLFILKNTG</sequence>
<dbReference type="GO" id="GO:0016791">
    <property type="term" value="F:phosphatase activity"/>
    <property type="evidence" value="ECO:0007669"/>
    <property type="project" value="TreeGrafter"/>
</dbReference>
<reference evidence="3 4" key="1">
    <citation type="submission" date="2016-11" db="EMBL/GenBank/DDBJ databases">
        <authorList>
            <person name="Jaros S."/>
            <person name="Januszkiewicz K."/>
            <person name="Wedrychowicz H."/>
        </authorList>
    </citation>
    <scope>NUCLEOTIDE SEQUENCE [LARGE SCALE GENOMIC DNA]</scope>
    <source>
        <strain evidence="3 4">DSM 16010</strain>
    </source>
</reference>
<gene>
    <name evidence="3" type="ORF">SAMN02745189_02520</name>
</gene>
<dbReference type="Gene3D" id="1.10.1240.30">
    <property type="entry name" value="KaiA/RbsU domain"/>
    <property type="match status" value="1"/>
</dbReference>
<dbReference type="InterPro" id="IPR001932">
    <property type="entry name" value="PPM-type_phosphatase-like_dom"/>
</dbReference>
<dbReference type="STRING" id="1123231.SAMN02745189_02520"/>
<evidence type="ECO:0000313" key="4">
    <source>
        <dbReference type="Proteomes" id="UP000184206"/>
    </source>
</evidence>
<evidence type="ECO:0000256" key="1">
    <source>
        <dbReference type="ARBA" id="ARBA00022801"/>
    </source>
</evidence>